<sequence>MTDERYIILMIGNTGTRLGSDSNIKVAGWVRKGWKSTKTTVVKVLLQLEFSEDKMLMEVDVNDEVAVMMLPSW</sequence>
<dbReference type="AlphaFoldDB" id="A0A9N9EGR0"/>
<dbReference type="EMBL" id="CAJVPV010012876">
    <property type="protein sequence ID" value="CAG8673264.1"/>
    <property type="molecule type" value="Genomic_DNA"/>
</dbReference>
<comment type="caution">
    <text evidence="1">The sequence shown here is derived from an EMBL/GenBank/DDBJ whole genome shotgun (WGS) entry which is preliminary data.</text>
</comment>
<feature type="non-terminal residue" evidence="1">
    <location>
        <position position="73"/>
    </location>
</feature>
<accession>A0A9N9EGR0</accession>
<dbReference type="Proteomes" id="UP000789342">
    <property type="component" value="Unassembled WGS sequence"/>
</dbReference>
<organism evidence="1 2">
    <name type="scientific">Acaulospora morrowiae</name>
    <dbReference type="NCBI Taxonomy" id="94023"/>
    <lineage>
        <taxon>Eukaryota</taxon>
        <taxon>Fungi</taxon>
        <taxon>Fungi incertae sedis</taxon>
        <taxon>Mucoromycota</taxon>
        <taxon>Glomeromycotina</taxon>
        <taxon>Glomeromycetes</taxon>
        <taxon>Diversisporales</taxon>
        <taxon>Acaulosporaceae</taxon>
        <taxon>Acaulospora</taxon>
    </lineage>
</organism>
<evidence type="ECO:0000313" key="2">
    <source>
        <dbReference type="Proteomes" id="UP000789342"/>
    </source>
</evidence>
<gene>
    <name evidence="1" type="ORF">AMORRO_LOCUS10915</name>
</gene>
<reference evidence="1" key="1">
    <citation type="submission" date="2021-06" db="EMBL/GenBank/DDBJ databases">
        <authorList>
            <person name="Kallberg Y."/>
            <person name="Tangrot J."/>
            <person name="Rosling A."/>
        </authorList>
    </citation>
    <scope>NUCLEOTIDE SEQUENCE</scope>
    <source>
        <strain evidence="1">CL551</strain>
    </source>
</reference>
<dbReference type="OrthoDB" id="428895at2759"/>
<evidence type="ECO:0000313" key="1">
    <source>
        <dbReference type="EMBL" id="CAG8673264.1"/>
    </source>
</evidence>
<proteinExistence type="predicted"/>
<keyword evidence="2" id="KW-1185">Reference proteome</keyword>
<protein>
    <submittedName>
        <fullName evidence="1">15915_t:CDS:1</fullName>
    </submittedName>
</protein>
<name>A0A9N9EGR0_9GLOM</name>